<reference evidence="1" key="1">
    <citation type="submission" date="2023-04" db="EMBL/GenBank/DDBJ databases">
        <title>Ambrosiozyma monospora NBRC 10751.</title>
        <authorList>
            <person name="Ichikawa N."/>
            <person name="Sato H."/>
            <person name="Tonouchi N."/>
        </authorList>
    </citation>
    <scope>NUCLEOTIDE SEQUENCE</scope>
    <source>
        <strain evidence="1">NBRC 10751</strain>
    </source>
</reference>
<evidence type="ECO:0000313" key="1">
    <source>
        <dbReference type="EMBL" id="GME99177.1"/>
    </source>
</evidence>
<sequence>MVQDPMIDTPMPVQTSLPRHFACETFIPASMDMISTDELDNVDALQMSAPRRSSTANLQAAFASSNSSSFGGAPTSPSFSRRYSQSTSNLARTSVRNTSFSNLTSQLQSPVSARSPASFSTSNPQIVVPSPQVASPTSNQVSPKLKHNKSFYSYADVITEEDQESKYQVRRPSLSLSLSFSHNGNGPSSSRLSRTSSMCSSNNNSNMMSRSINSHSSQQLYQQGSPINTSFSFGSMTSSSGNGNNNCTSTNNGNVTHNMSEDQFHHFINSKTPSPTQTQSIHNTTTIIQSPVSPSQTRNSHLMSLLNQVTLN</sequence>
<organism evidence="1 2">
    <name type="scientific">Ambrosiozyma monospora</name>
    <name type="common">Yeast</name>
    <name type="synonym">Endomycopsis monosporus</name>
    <dbReference type="NCBI Taxonomy" id="43982"/>
    <lineage>
        <taxon>Eukaryota</taxon>
        <taxon>Fungi</taxon>
        <taxon>Dikarya</taxon>
        <taxon>Ascomycota</taxon>
        <taxon>Saccharomycotina</taxon>
        <taxon>Pichiomycetes</taxon>
        <taxon>Pichiales</taxon>
        <taxon>Pichiaceae</taxon>
        <taxon>Ambrosiozyma</taxon>
    </lineage>
</organism>
<comment type="caution">
    <text evidence="1">The sequence shown here is derived from an EMBL/GenBank/DDBJ whole genome shotgun (WGS) entry which is preliminary data.</text>
</comment>
<dbReference type="Proteomes" id="UP001165064">
    <property type="component" value="Unassembled WGS sequence"/>
</dbReference>
<protein>
    <submittedName>
        <fullName evidence="1">Unnamed protein product</fullName>
    </submittedName>
</protein>
<evidence type="ECO:0000313" key="2">
    <source>
        <dbReference type="Proteomes" id="UP001165064"/>
    </source>
</evidence>
<accession>A0ACB5U0I6</accession>
<name>A0ACB5U0I6_AMBMO</name>
<keyword evidence="2" id="KW-1185">Reference proteome</keyword>
<proteinExistence type="predicted"/>
<gene>
    <name evidence="1" type="ORF">Amon02_001064300</name>
</gene>
<dbReference type="EMBL" id="BSXS01010886">
    <property type="protein sequence ID" value="GME99177.1"/>
    <property type="molecule type" value="Genomic_DNA"/>
</dbReference>